<dbReference type="SMART" id="SM00382">
    <property type="entry name" value="AAA"/>
    <property type="match status" value="1"/>
</dbReference>
<dbReference type="InterPro" id="IPR027417">
    <property type="entry name" value="P-loop_NTPase"/>
</dbReference>
<keyword evidence="11" id="KW-0378">Hydrolase</keyword>
<comment type="subcellular location">
    <subcellularLocation>
        <location evidence="1">Mitochondrion inner membrane</location>
        <topology evidence="1">Multi-pass membrane protein</topology>
    </subcellularLocation>
</comment>
<dbReference type="PROSITE" id="PS50929">
    <property type="entry name" value="ABC_TM1F"/>
    <property type="match status" value="1"/>
</dbReference>
<evidence type="ECO:0000256" key="4">
    <source>
        <dbReference type="ARBA" id="ARBA00022741"/>
    </source>
</evidence>
<keyword evidence="4" id="KW-0547">Nucleotide-binding</keyword>
<evidence type="ECO:0000256" key="3">
    <source>
        <dbReference type="ARBA" id="ARBA00022692"/>
    </source>
</evidence>
<dbReference type="GO" id="GO:0090374">
    <property type="term" value="P:oligopeptide export from mitochondrion"/>
    <property type="evidence" value="ECO:0007669"/>
    <property type="project" value="TreeGrafter"/>
</dbReference>
<keyword evidence="5" id="KW-0067">ATP-binding</keyword>
<reference evidence="11" key="1">
    <citation type="submission" date="2021-02" db="EMBL/GenBank/DDBJ databases">
        <title>First Annotated Genome of the Yellow-green Alga Tribonema minus.</title>
        <authorList>
            <person name="Mahan K.M."/>
        </authorList>
    </citation>
    <scope>NUCLEOTIDE SEQUENCE</scope>
    <source>
        <strain evidence="11">UTEX B ZZ1240</strain>
    </source>
</reference>
<dbReference type="Pfam" id="PF00005">
    <property type="entry name" value="ABC_tran"/>
    <property type="match status" value="1"/>
</dbReference>
<dbReference type="PROSITE" id="PS50893">
    <property type="entry name" value="ABC_TRANSPORTER_2"/>
    <property type="match status" value="1"/>
</dbReference>
<keyword evidence="3 8" id="KW-0812">Transmembrane</keyword>
<dbReference type="InterPro" id="IPR003593">
    <property type="entry name" value="AAA+_ATPase"/>
</dbReference>
<dbReference type="CDD" id="cd03249">
    <property type="entry name" value="ABC_MTABC3_MDL1_MDL2"/>
    <property type="match status" value="1"/>
</dbReference>
<dbReference type="GO" id="GO:0005743">
    <property type="term" value="C:mitochondrial inner membrane"/>
    <property type="evidence" value="ECO:0007669"/>
    <property type="project" value="UniProtKB-SubCell"/>
</dbReference>
<evidence type="ECO:0000313" key="12">
    <source>
        <dbReference type="Proteomes" id="UP000664859"/>
    </source>
</evidence>
<keyword evidence="7 8" id="KW-0472">Membrane</keyword>
<dbReference type="Proteomes" id="UP000664859">
    <property type="component" value="Unassembled WGS sequence"/>
</dbReference>
<dbReference type="FunFam" id="3.40.50.300:FF:000403">
    <property type="entry name" value="ATP-binding cassette sub-family B member 8, mitochondrial"/>
    <property type="match status" value="1"/>
</dbReference>
<dbReference type="InterPro" id="IPR017871">
    <property type="entry name" value="ABC_transporter-like_CS"/>
</dbReference>
<feature type="domain" description="ABC transporter" evidence="9">
    <location>
        <begin position="320"/>
        <end position="573"/>
    </location>
</feature>
<organism evidence="11 12">
    <name type="scientific">Tribonema minus</name>
    <dbReference type="NCBI Taxonomy" id="303371"/>
    <lineage>
        <taxon>Eukaryota</taxon>
        <taxon>Sar</taxon>
        <taxon>Stramenopiles</taxon>
        <taxon>Ochrophyta</taxon>
        <taxon>PX clade</taxon>
        <taxon>Xanthophyceae</taxon>
        <taxon>Tribonematales</taxon>
        <taxon>Tribonemataceae</taxon>
        <taxon>Tribonema</taxon>
    </lineage>
</organism>
<keyword evidence="6 8" id="KW-1133">Transmembrane helix</keyword>
<dbReference type="InterPro" id="IPR039421">
    <property type="entry name" value="Type_1_exporter"/>
</dbReference>
<evidence type="ECO:0000256" key="8">
    <source>
        <dbReference type="SAM" id="Phobius"/>
    </source>
</evidence>
<dbReference type="SUPFAM" id="SSF52540">
    <property type="entry name" value="P-loop containing nucleoside triphosphate hydrolases"/>
    <property type="match status" value="1"/>
</dbReference>
<evidence type="ECO:0000256" key="7">
    <source>
        <dbReference type="ARBA" id="ARBA00023136"/>
    </source>
</evidence>
<protein>
    <submittedName>
        <fullName evidence="11">P-loop containing nucleoside triphosphate hydrolase protein</fullName>
    </submittedName>
</protein>
<dbReference type="Gene3D" id="1.20.1560.10">
    <property type="entry name" value="ABC transporter type 1, transmembrane domain"/>
    <property type="match status" value="1"/>
</dbReference>
<feature type="transmembrane region" description="Helical" evidence="8">
    <location>
        <begin position="51"/>
        <end position="73"/>
    </location>
</feature>
<dbReference type="InterPro" id="IPR003439">
    <property type="entry name" value="ABC_transporter-like_ATP-bd"/>
</dbReference>
<evidence type="ECO:0000313" key="11">
    <source>
        <dbReference type="EMBL" id="KAG5190773.1"/>
    </source>
</evidence>
<evidence type="ECO:0000256" key="2">
    <source>
        <dbReference type="ARBA" id="ARBA00022448"/>
    </source>
</evidence>
<sequence>MARVLKDGGAWQLAKGLLLAFGSTAAALGMPLAFASVVTALLDPVRCATRLGRGVAVVGVLYIIEPALTYMYVAHMTRISEKFTTRLRVDTFKSILTRDMGFFDAQQVAQVTAPVTADIAAVRSAVQTNLQKDRGVRALLESVLGLVLLTIMQPQLAWIFGVVIPVVALSLAEARKSLLAVAGTEAASLAKEAGVAAEVVRNVREVRSFGTENRELARFERETVATTQAARALGTAAAKLEACNRAAIYMTILSVVWWGGKLVDKGKMPAALLVSFIGYCFSLNFAIQGVNYSLADAKKAWGALLRVFRIIPPEQFRGRVVFSKVSFHYPTRTDAPVLKGVDLELPAGKVTALVGASGAGKSTIAALLSRFYVPIAGTIKIDGIDMRDIDRTWLVQQVALVGQNPALFSGTIASNIAYGAVPRGGSARALQGGDVPLNGATMEEVIAAAKQANAHDFIMQFPQGYDTPVGEGGAQLSGGQRQRVAIARAILKDARILVLDEATSALDAQSEALVQEALERLMQGRTVLVIAHRLSTVVSADKICVIGSGMVLEEGSHKELVMRGGAYTELMKTQVKSYSVMES</sequence>
<dbReference type="InterPro" id="IPR011527">
    <property type="entry name" value="ABC1_TM_dom"/>
</dbReference>
<dbReference type="PANTHER" id="PTHR43394">
    <property type="entry name" value="ATP-DEPENDENT PERMEASE MDL1, MITOCHONDRIAL"/>
    <property type="match status" value="1"/>
</dbReference>
<dbReference type="EMBL" id="JAFCMP010000028">
    <property type="protein sequence ID" value="KAG5190773.1"/>
    <property type="molecule type" value="Genomic_DNA"/>
</dbReference>
<evidence type="ECO:0000256" key="6">
    <source>
        <dbReference type="ARBA" id="ARBA00022989"/>
    </source>
</evidence>
<evidence type="ECO:0000259" key="10">
    <source>
        <dbReference type="PROSITE" id="PS50929"/>
    </source>
</evidence>
<dbReference type="Gene3D" id="3.40.50.300">
    <property type="entry name" value="P-loop containing nucleotide triphosphate hydrolases"/>
    <property type="match status" value="1"/>
</dbReference>
<comment type="caution">
    <text evidence="11">The sequence shown here is derived from an EMBL/GenBank/DDBJ whole genome shotgun (WGS) entry which is preliminary data.</text>
</comment>
<evidence type="ECO:0000256" key="5">
    <source>
        <dbReference type="ARBA" id="ARBA00022840"/>
    </source>
</evidence>
<dbReference type="SUPFAM" id="SSF90123">
    <property type="entry name" value="ABC transporter transmembrane region"/>
    <property type="match status" value="1"/>
</dbReference>
<dbReference type="GO" id="GO:0005524">
    <property type="term" value="F:ATP binding"/>
    <property type="evidence" value="ECO:0007669"/>
    <property type="project" value="UniProtKB-KW"/>
</dbReference>
<dbReference type="AlphaFoldDB" id="A0A835ZKR2"/>
<gene>
    <name evidence="11" type="ORF">JKP88DRAFT_259709</name>
</gene>
<proteinExistence type="predicted"/>
<dbReference type="InterPro" id="IPR036640">
    <property type="entry name" value="ABC1_TM_sf"/>
</dbReference>
<evidence type="ECO:0000259" key="9">
    <source>
        <dbReference type="PROSITE" id="PS50893"/>
    </source>
</evidence>
<evidence type="ECO:0000256" key="1">
    <source>
        <dbReference type="ARBA" id="ARBA00004448"/>
    </source>
</evidence>
<feature type="domain" description="ABC transmembrane type-1" evidence="10">
    <location>
        <begin position="16"/>
        <end position="299"/>
    </location>
</feature>
<dbReference type="OrthoDB" id="6500128at2759"/>
<dbReference type="PANTHER" id="PTHR43394:SF7">
    <property type="entry name" value="ABC TRANSPORTER B FAMILY MEMBER 28"/>
    <property type="match status" value="1"/>
</dbReference>
<keyword evidence="12" id="KW-1185">Reference proteome</keyword>
<dbReference type="GO" id="GO:0016887">
    <property type="term" value="F:ATP hydrolysis activity"/>
    <property type="evidence" value="ECO:0007669"/>
    <property type="project" value="InterPro"/>
</dbReference>
<keyword evidence="2" id="KW-0813">Transport</keyword>
<dbReference type="GO" id="GO:0015421">
    <property type="term" value="F:ABC-type oligopeptide transporter activity"/>
    <property type="evidence" value="ECO:0007669"/>
    <property type="project" value="TreeGrafter"/>
</dbReference>
<dbReference type="PROSITE" id="PS00211">
    <property type="entry name" value="ABC_TRANSPORTER_1"/>
    <property type="match status" value="1"/>
</dbReference>
<name>A0A835ZKR2_9STRA</name>
<accession>A0A835ZKR2</accession>
<dbReference type="Pfam" id="PF00664">
    <property type="entry name" value="ABC_membrane"/>
    <property type="match status" value="1"/>
</dbReference>